<evidence type="ECO:0000313" key="2">
    <source>
        <dbReference type="EMBL" id="CDZ87645.1"/>
    </source>
</evidence>
<feature type="compositionally biased region" description="Basic residues" evidence="1">
    <location>
        <begin position="42"/>
        <end position="54"/>
    </location>
</feature>
<gene>
    <name evidence="2" type="ORF">RHRU231_330102</name>
</gene>
<reference evidence="2 3" key="1">
    <citation type="journal article" date="2014" name="Genome Announc.">
        <title>Draft Genome Sequence of Propane- and Butane-Oxidizing Actinobacterium Rhodococcus ruber IEGM 231.</title>
        <authorList>
            <person name="Ivshina I.B."/>
            <person name="Kuyukina M.S."/>
            <person name="Krivoruchko A.V."/>
            <person name="Barbe V."/>
            <person name="Fischer C."/>
        </authorList>
    </citation>
    <scope>NUCLEOTIDE SEQUENCE [LARGE SCALE GENOMIC DNA]</scope>
</reference>
<accession>A0A098BHD1</accession>
<protein>
    <submittedName>
        <fullName evidence="2">Uncharacterized protein</fullName>
    </submittedName>
</protein>
<dbReference type="Proteomes" id="UP000042997">
    <property type="component" value="Unassembled WGS sequence"/>
</dbReference>
<name>A0A098BHD1_9NOCA</name>
<evidence type="ECO:0000256" key="1">
    <source>
        <dbReference type="SAM" id="MobiDB-lite"/>
    </source>
</evidence>
<proteinExistence type="predicted"/>
<dbReference type="AlphaFoldDB" id="A0A098BHD1"/>
<evidence type="ECO:0000313" key="3">
    <source>
        <dbReference type="Proteomes" id="UP000042997"/>
    </source>
</evidence>
<dbReference type="EMBL" id="CCSD01000043">
    <property type="protein sequence ID" value="CDZ87645.1"/>
    <property type="molecule type" value="Genomic_DNA"/>
</dbReference>
<sequence>MSHPPRDKRPATHAERPALRGGYPFGGESTPRPLGRRGERFRVRRFRPRRRGHNGRGCSVVRMRAGQGAPG</sequence>
<feature type="compositionally biased region" description="Basic and acidic residues" evidence="1">
    <location>
        <begin position="1"/>
        <end position="18"/>
    </location>
</feature>
<feature type="region of interest" description="Disordered" evidence="1">
    <location>
        <begin position="1"/>
        <end position="71"/>
    </location>
</feature>
<organism evidence="2 3">
    <name type="scientific">Rhodococcus ruber</name>
    <dbReference type="NCBI Taxonomy" id="1830"/>
    <lineage>
        <taxon>Bacteria</taxon>
        <taxon>Bacillati</taxon>
        <taxon>Actinomycetota</taxon>
        <taxon>Actinomycetes</taxon>
        <taxon>Mycobacteriales</taxon>
        <taxon>Nocardiaceae</taxon>
        <taxon>Rhodococcus</taxon>
    </lineage>
</organism>